<dbReference type="SFLD" id="SFLDG01067">
    <property type="entry name" value="SPASM/twitch_domain_containing"/>
    <property type="match status" value="1"/>
</dbReference>
<dbReference type="GeneID" id="5410908"/>
<dbReference type="AlphaFoldDB" id="A7I8Q0"/>
<protein>
    <submittedName>
        <fullName evidence="8">Radical SAM domain protein</fullName>
    </submittedName>
</protein>
<dbReference type="PROSITE" id="PS51918">
    <property type="entry name" value="RADICAL_SAM"/>
    <property type="match status" value="1"/>
</dbReference>
<evidence type="ECO:0000313" key="9">
    <source>
        <dbReference type="Proteomes" id="UP000002408"/>
    </source>
</evidence>
<evidence type="ECO:0000313" key="8">
    <source>
        <dbReference type="EMBL" id="ABS56111.1"/>
    </source>
</evidence>
<evidence type="ECO:0000256" key="2">
    <source>
        <dbReference type="ARBA" id="ARBA00022485"/>
    </source>
</evidence>
<gene>
    <name evidence="8" type="ordered locus">Mboo_1594</name>
</gene>
<comment type="cofactor">
    <cofactor evidence="1">
        <name>[4Fe-4S] cluster</name>
        <dbReference type="ChEBI" id="CHEBI:49883"/>
    </cofactor>
</comment>
<keyword evidence="9" id="KW-1185">Reference proteome</keyword>
<evidence type="ECO:0000256" key="5">
    <source>
        <dbReference type="ARBA" id="ARBA00023004"/>
    </source>
</evidence>
<dbReference type="Proteomes" id="UP000002408">
    <property type="component" value="Chromosome"/>
</dbReference>
<dbReference type="Gene3D" id="3.20.20.70">
    <property type="entry name" value="Aldolase class I"/>
    <property type="match status" value="1"/>
</dbReference>
<reference evidence="9" key="1">
    <citation type="journal article" date="2015" name="Microbiology">
        <title>Genome of Methanoregula boonei 6A8 reveals adaptations to oligotrophic peatland environments.</title>
        <authorList>
            <person name="Braeuer S."/>
            <person name="Cadillo-Quiroz H."/>
            <person name="Kyrpides N."/>
            <person name="Woyke T."/>
            <person name="Goodwin L."/>
            <person name="Detter C."/>
            <person name="Podell S."/>
            <person name="Yavitt J.B."/>
            <person name="Zinder S.H."/>
        </authorList>
    </citation>
    <scope>NUCLEOTIDE SEQUENCE [LARGE SCALE GENOMIC DNA]</scope>
    <source>
        <strain evidence="9">DSM 21154 / JCM 14090 / 6A8</strain>
    </source>
</reference>
<dbReference type="InterPro" id="IPR058240">
    <property type="entry name" value="rSAM_sf"/>
</dbReference>
<evidence type="ECO:0000256" key="1">
    <source>
        <dbReference type="ARBA" id="ARBA00001966"/>
    </source>
</evidence>
<dbReference type="GO" id="GO:0046872">
    <property type="term" value="F:metal ion binding"/>
    <property type="evidence" value="ECO:0007669"/>
    <property type="project" value="UniProtKB-KW"/>
</dbReference>
<accession>A7I8Q0</accession>
<evidence type="ECO:0000259" key="7">
    <source>
        <dbReference type="PROSITE" id="PS51918"/>
    </source>
</evidence>
<evidence type="ECO:0000256" key="6">
    <source>
        <dbReference type="ARBA" id="ARBA00023014"/>
    </source>
</evidence>
<keyword evidence="2" id="KW-0004">4Fe-4S</keyword>
<feature type="domain" description="Radical SAM core" evidence="7">
    <location>
        <begin position="22"/>
        <end position="267"/>
    </location>
</feature>
<dbReference type="CDD" id="cd01335">
    <property type="entry name" value="Radical_SAM"/>
    <property type="match status" value="1"/>
</dbReference>
<dbReference type="SUPFAM" id="SSF102114">
    <property type="entry name" value="Radical SAM enzymes"/>
    <property type="match status" value="1"/>
</dbReference>
<dbReference type="SFLD" id="SFLDG01094">
    <property type="entry name" value="Uncharacterised_Radical_SAM_Su"/>
    <property type="match status" value="1"/>
</dbReference>
<dbReference type="NCBIfam" id="TIGR02495">
    <property type="entry name" value="NrdG2"/>
    <property type="match status" value="1"/>
</dbReference>
<dbReference type="GO" id="GO:0051539">
    <property type="term" value="F:4 iron, 4 sulfur cluster binding"/>
    <property type="evidence" value="ECO:0007669"/>
    <property type="project" value="UniProtKB-KW"/>
</dbReference>
<keyword evidence="5" id="KW-0408">Iron</keyword>
<dbReference type="OrthoDB" id="371936at2157"/>
<dbReference type="PANTHER" id="PTHR30352">
    <property type="entry name" value="PYRUVATE FORMATE-LYASE-ACTIVATING ENZYME"/>
    <property type="match status" value="1"/>
</dbReference>
<dbReference type="InterPro" id="IPR013785">
    <property type="entry name" value="Aldolase_TIM"/>
</dbReference>
<proteinExistence type="predicted"/>
<sequence length="270" mass="29922">MIRYGDGIRLNYGGFIPLSTVDWRGRSVCTVFFRGCPLRCSYCQNAAILAGEDLRDTDEIIDLIQGSKIAASGVVFSGGEPTMQKDALLVLARAAKKFGLAVGIQTNGLFPDTIDVLIRERLVDRIAIDYKTQWEGFTCAGEGAGLTSPNYKKNVQRSVEIAAAAFREKILPEFEIVVTVFYENAKYLQEISRMFGDIPLVLQQGEHKIPMVPGGVRNASAYLAEKQAGLGQYTPLTLAEIKTIADGLKRDVRIRTREIGEMAYNRRYLL</sequence>
<dbReference type="HOGENOM" id="CLU_078147_0_0_2"/>
<evidence type="ECO:0000256" key="3">
    <source>
        <dbReference type="ARBA" id="ARBA00022691"/>
    </source>
</evidence>
<name>A7I8Q0_METB6</name>
<organism evidence="8 9">
    <name type="scientific">Methanoregula boonei (strain DSM 21154 / JCM 14090 / 6A8)</name>
    <dbReference type="NCBI Taxonomy" id="456442"/>
    <lineage>
        <taxon>Archaea</taxon>
        <taxon>Methanobacteriati</taxon>
        <taxon>Methanobacteriota</taxon>
        <taxon>Stenosarchaea group</taxon>
        <taxon>Methanomicrobia</taxon>
        <taxon>Methanomicrobiales</taxon>
        <taxon>Methanoregulaceae</taxon>
        <taxon>Methanoregula</taxon>
    </lineage>
</organism>
<dbReference type="InterPro" id="IPR034457">
    <property type="entry name" value="Organic_radical-activating"/>
</dbReference>
<dbReference type="Pfam" id="PF04055">
    <property type="entry name" value="Radical_SAM"/>
    <property type="match status" value="1"/>
</dbReference>
<dbReference type="EMBL" id="CP000780">
    <property type="protein sequence ID" value="ABS56111.1"/>
    <property type="molecule type" value="Genomic_DNA"/>
</dbReference>
<keyword evidence="6" id="KW-0411">Iron-sulfur</keyword>
<dbReference type="InterPro" id="IPR007197">
    <property type="entry name" value="rSAM"/>
</dbReference>
<dbReference type="KEGG" id="mbn:Mboo_1594"/>
<keyword evidence="4" id="KW-0479">Metal-binding</keyword>
<dbReference type="SFLD" id="SFLDS00029">
    <property type="entry name" value="Radical_SAM"/>
    <property type="match status" value="1"/>
</dbReference>
<keyword evidence="3" id="KW-0949">S-adenosyl-L-methionine</keyword>
<dbReference type="InterPro" id="IPR012840">
    <property type="entry name" value="NrdG2"/>
</dbReference>
<dbReference type="RefSeq" id="WP_012107155.1">
    <property type="nucleotide sequence ID" value="NC_009712.1"/>
</dbReference>
<evidence type="ECO:0000256" key="4">
    <source>
        <dbReference type="ARBA" id="ARBA00022723"/>
    </source>
</evidence>
<dbReference type="eggNOG" id="arCOG00952">
    <property type="taxonomic scope" value="Archaea"/>
</dbReference>
<dbReference type="GO" id="GO:0003824">
    <property type="term" value="F:catalytic activity"/>
    <property type="evidence" value="ECO:0007669"/>
    <property type="project" value="InterPro"/>
</dbReference>
<dbReference type="STRING" id="456442.Mboo_1594"/>